<sequence length="352" mass="38170">MRLMWLFSLTQSMLSVAVIVVSVRLCRKGGTGASPGGGAVTACLRSCLGWAGAVGAAVNVPVDVLLNMRSPQCLYVCITLVCCPLLVRQFTVGLQLLLTVDAHLQWRLGHRYTRLVRRQQALCLVLLVWVASVVTAFSQFIVSNSPDTWAEEDSVGLGLEGGSNHTSPRPPPRVPHPQDRSVIGKYLPYAGFLSKFVVKDLQNFTYEELHGSHWAVCAPDAVLDAAFFVGVYAVAVFLVPLLVLLAAYLDLACTRQKTPPGRSRSLALSLLLLVLLCLPLHTTHVLRLLVPASRRPVWATSTATLLFQAYGLVPPLLFTPETTISSKLKPVGSPAEFCPPRQTPKAQTPDDA</sequence>
<organism evidence="2 3">
    <name type="scientific">Electrophorus voltai</name>
    <dbReference type="NCBI Taxonomy" id="2609070"/>
    <lineage>
        <taxon>Eukaryota</taxon>
        <taxon>Metazoa</taxon>
        <taxon>Chordata</taxon>
        <taxon>Craniata</taxon>
        <taxon>Vertebrata</taxon>
        <taxon>Euteleostomi</taxon>
        <taxon>Actinopterygii</taxon>
        <taxon>Neopterygii</taxon>
        <taxon>Teleostei</taxon>
        <taxon>Ostariophysi</taxon>
        <taxon>Gymnotiformes</taxon>
        <taxon>Gymnotoidei</taxon>
        <taxon>Gymnotidae</taxon>
        <taxon>Electrophorus</taxon>
    </lineage>
</organism>
<keyword evidence="3" id="KW-1185">Reference proteome</keyword>
<comment type="caution">
    <text evidence="2">The sequence shown here is derived from an EMBL/GenBank/DDBJ whole genome shotgun (WGS) entry which is preliminary data.</text>
</comment>
<proteinExistence type="predicted"/>
<dbReference type="AlphaFoldDB" id="A0AAD8Z9N6"/>
<dbReference type="SUPFAM" id="SSF81321">
    <property type="entry name" value="Family A G protein-coupled receptor-like"/>
    <property type="match status" value="1"/>
</dbReference>
<dbReference type="EMBL" id="JAROKS010000016">
    <property type="protein sequence ID" value="KAK1795447.1"/>
    <property type="molecule type" value="Genomic_DNA"/>
</dbReference>
<name>A0AAD8Z9N6_9TELE</name>
<accession>A0AAD8Z9N6</accession>
<protein>
    <recommendedName>
        <fullName evidence="4">G-protein coupled receptors family 1 profile domain-containing protein</fullName>
    </recommendedName>
</protein>
<gene>
    <name evidence="2" type="ORF">P4O66_010625</name>
</gene>
<evidence type="ECO:0000313" key="3">
    <source>
        <dbReference type="Proteomes" id="UP001239994"/>
    </source>
</evidence>
<feature type="region of interest" description="Disordered" evidence="1">
    <location>
        <begin position="329"/>
        <end position="352"/>
    </location>
</feature>
<dbReference type="Proteomes" id="UP001239994">
    <property type="component" value="Unassembled WGS sequence"/>
</dbReference>
<evidence type="ECO:0000313" key="2">
    <source>
        <dbReference type="EMBL" id="KAK1795447.1"/>
    </source>
</evidence>
<reference evidence="2" key="1">
    <citation type="submission" date="2023-03" db="EMBL/GenBank/DDBJ databases">
        <title>Electrophorus voltai genome.</title>
        <authorList>
            <person name="Bian C."/>
        </authorList>
    </citation>
    <scope>NUCLEOTIDE SEQUENCE</scope>
    <source>
        <strain evidence="2">CB-2022</strain>
        <tissue evidence="2">Muscle</tissue>
    </source>
</reference>
<evidence type="ECO:0000256" key="1">
    <source>
        <dbReference type="SAM" id="MobiDB-lite"/>
    </source>
</evidence>
<dbReference type="Gene3D" id="1.20.1070.10">
    <property type="entry name" value="Rhodopsin 7-helix transmembrane proteins"/>
    <property type="match status" value="1"/>
</dbReference>
<evidence type="ECO:0008006" key="4">
    <source>
        <dbReference type="Google" id="ProtNLM"/>
    </source>
</evidence>